<feature type="region of interest" description="Disordered" evidence="1">
    <location>
        <begin position="1"/>
        <end position="59"/>
    </location>
</feature>
<dbReference type="KEGG" id="tmn:UCRPA7_5490"/>
<keyword evidence="2" id="KW-0472">Membrane</keyword>
<organism evidence="3 4">
    <name type="scientific">Phaeoacremonium minimum (strain UCR-PA7)</name>
    <name type="common">Esca disease fungus</name>
    <name type="synonym">Togninia minima</name>
    <dbReference type="NCBI Taxonomy" id="1286976"/>
    <lineage>
        <taxon>Eukaryota</taxon>
        <taxon>Fungi</taxon>
        <taxon>Dikarya</taxon>
        <taxon>Ascomycota</taxon>
        <taxon>Pezizomycotina</taxon>
        <taxon>Sordariomycetes</taxon>
        <taxon>Sordariomycetidae</taxon>
        <taxon>Togniniales</taxon>
        <taxon>Togniniaceae</taxon>
        <taxon>Phaeoacremonium</taxon>
    </lineage>
</organism>
<keyword evidence="4" id="KW-1185">Reference proteome</keyword>
<proteinExistence type="predicted"/>
<dbReference type="PANTHER" id="PTHR28147:SF1">
    <property type="entry name" value="N-GLYCOSYLATION PROTEIN EOS1"/>
    <property type="match status" value="1"/>
</dbReference>
<evidence type="ECO:0000313" key="4">
    <source>
        <dbReference type="Proteomes" id="UP000014074"/>
    </source>
</evidence>
<evidence type="ECO:0000256" key="2">
    <source>
        <dbReference type="SAM" id="Phobius"/>
    </source>
</evidence>
<dbReference type="eggNOG" id="ENOG502QTWB">
    <property type="taxonomic scope" value="Eukaryota"/>
</dbReference>
<dbReference type="HOGENOM" id="CLU_043164_0_0_1"/>
<feature type="transmembrane region" description="Helical" evidence="2">
    <location>
        <begin position="206"/>
        <end position="223"/>
    </location>
</feature>
<evidence type="ECO:0000256" key="1">
    <source>
        <dbReference type="SAM" id="MobiDB-lite"/>
    </source>
</evidence>
<dbReference type="OrthoDB" id="2139606at2759"/>
<reference evidence="4" key="1">
    <citation type="journal article" date="2013" name="Genome Announc.">
        <title>Draft genome sequence of the ascomycete Phaeoacremonium aleophilum strain UCR-PA7, a causal agent of the esca disease complex in grapevines.</title>
        <authorList>
            <person name="Blanco-Ulate B."/>
            <person name="Rolshausen P."/>
            <person name="Cantu D."/>
        </authorList>
    </citation>
    <scope>NUCLEOTIDE SEQUENCE [LARGE SCALE GENOMIC DNA]</scope>
    <source>
        <strain evidence="4">UCR-PA7</strain>
    </source>
</reference>
<name>R8BID8_PHAM7</name>
<dbReference type="GO" id="GO:0034599">
    <property type="term" value="P:cellular response to oxidative stress"/>
    <property type="evidence" value="ECO:0007669"/>
    <property type="project" value="InterPro"/>
</dbReference>
<feature type="transmembrane region" description="Helical" evidence="2">
    <location>
        <begin position="235"/>
        <end position="255"/>
    </location>
</feature>
<dbReference type="InterPro" id="IPR021100">
    <property type="entry name" value="N-glycosylation_EOS1"/>
</dbReference>
<dbReference type="PANTHER" id="PTHR28147">
    <property type="entry name" value="N-GLYCOSYLATION PROTEIN EOS1"/>
    <property type="match status" value="1"/>
</dbReference>
<gene>
    <name evidence="3" type="ORF">UCRPA7_5490</name>
</gene>
<sequence length="295" mass="32765">MPLPAPSSARQSDESYDAVASPNDRTTTTTTAATNNHSNNKNRGQQQEDSGGGGADSSGLSNCSVAAPSLLQPRMAVVLGVPEKWHALLFACRLLSIVPAVWWGLPSALRFLVQVYHLVLADVPRELKWSFDNRLRLTENFLAILWCGCSAYLSFFFTDCLMSRWLLNYTPQATIIRLLAINALNGYLTSWSLYLSGCSENPMLLLPAWISIATSLTVLYHITQRKINIRKETSTSISIFSIASFISTVLLLLQLHSNRPDFVNIPFIAIAKRVWEEVGKLTDIILDYANVTKEL</sequence>
<protein>
    <recommendedName>
        <fullName evidence="5">N-glycosylation protein EOS1</fullName>
    </recommendedName>
</protein>
<dbReference type="GO" id="GO:0005789">
    <property type="term" value="C:endoplasmic reticulum membrane"/>
    <property type="evidence" value="ECO:0007669"/>
    <property type="project" value="InterPro"/>
</dbReference>
<dbReference type="GO" id="GO:0006487">
    <property type="term" value="P:protein N-linked glycosylation"/>
    <property type="evidence" value="ECO:0007669"/>
    <property type="project" value="TreeGrafter"/>
</dbReference>
<evidence type="ECO:0008006" key="5">
    <source>
        <dbReference type="Google" id="ProtNLM"/>
    </source>
</evidence>
<feature type="transmembrane region" description="Helical" evidence="2">
    <location>
        <begin position="141"/>
        <end position="162"/>
    </location>
</feature>
<accession>R8BID8</accession>
<keyword evidence="2" id="KW-0812">Transmembrane</keyword>
<dbReference type="Pfam" id="PF12326">
    <property type="entry name" value="EOS1"/>
    <property type="match status" value="1"/>
</dbReference>
<dbReference type="GeneID" id="19326051"/>
<evidence type="ECO:0000313" key="3">
    <source>
        <dbReference type="EMBL" id="EON99076.1"/>
    </source>
</evidence>
<dbReference type="EMBL" id="KB933181">
    <property type="protein sequence ID" value="EON99076.1"/>
    <property type="molecule type" value="Genomic_DNA"/>
</dbReference>
<feature type="transmembrane region" description="Helical" evidence="2">
    <location>
        <begin position="174"/>
        <end position="194"/>
    </location>
</feature>
<keyword evidence="2" id="KW-1133">Transmembrane helix</keyword>
<dbReference type="Proteomes" id="UP000014074">
    <property type="component" value="Unassembled WGS sequence"/>
</dbReference>
<dbReference type="AlphaFoldDB" id="R8BID8"/>
<dbReference type="RefSeq" id="XP_007916228.1">
    <property type="nucleotide sequence ID" value="XM_007918037.1"/>
</dbReference>